<sequence length="63" mass="7233">MVNHAGTLSVYYFIGYLKLVMTSKDMCLNEAVAYMKSSFFKDNIETYGEITAHNFKQAVQELK</sequence>
<dbReference type="RefSeq" id="WP_083319031.1">
    <property type="nucleotide sequence ID" value="NZ_CP020735.1"/>
</dbReference>
<reference evidence="1 2" key="1">
    <citation type="submission" date="2019-07" db="EMBL/GenBank/DDBJ databases">
        <title>Comparative genome analysis of staphylococcus lugdunensis shows clonal complex-dependent diversity of the putative virulence factor, ess/type vii locus.</title>
        <authorList>
            <person name="Lebeurre J."/>
            <person name="Dahyot S."/>
            <person name="Diene S."/>
            <person name="Paulay A."/>
            <person name="Aubourg M."/>
            <person name="Argemi X."/>
            <person name="Giard J.-C."/>
            <person name="Tournier I."/>
            <person name="Francois P."/>
            <person name="Pestel-Caron M."/>
        </authorList>
    </citation>
    <scope>NUCLEOTIDE SEQUENCE [LARGE SCALE GENOMIC DNA]</scope>
    <source>
        <strain evidence="1 2">SL13</strain>
    </source>
</reference>
<evidence type="ECO:0000313" key="1">
    <source>
        <dbReference type="EMBL" id="QEX37770.1"/>
    </source>
</evidence>
<dbReference type="EMBL" id="CP041722">
    <property type="protein sequence ID" value="QEX37770.1"/>
    <property type="molecule type" value="Genomic_DNA"/>
</dbReference>
<protein>
    <submittedName>
        <fullName evidence="1">Uncharacterized protein</fullName>
    </submittedName>
</protein>
<name>A0ABX6BSE2_STALU</name>
<evidence type="ECO:0000313" key="2">
    <source>
        <dbReference type="Proteomes" id="UP000325462"/>
    </source>
</evidence>
<organism evidence="1 2">
    <name type="scientific">Staphylococcus lugdunensis</name>
    <dbReference type="NCBI Taxonomy" id="28035"/>
    <lineage>
        <taxon>Bacteria</taxon>
        <taxon>Bacillati</taxon>
        <taxon>Bacillota</taxon>
        <taxon>Bacilli</taxon>
        <taxon>Bacillales</taxon>
        <taxon>Staphylococcaceae</taxon>
        <taxon>Staphylococcus</taxon>
    </lineage>
</organism>
<keyword evidence="2" id="KW-1185">Reference proteome</keyword>
<proteinExistence type="predicted"/>
<accession>A0ABX6BSE2</accession>
<dbReference type="Proteomes" id="UP000325462">
    <property type="component" value="Chromosome"/>
</dbReference>
<gene>
    <name evidence="1" type="ORF">FO454_02100</name>
</gene>